<protein>
    <submittedName>
        <fullName evidence="1">Uncharacterized protein</fullName>
    </submittedName>
</protein>
<dbReference type="EMBL" id="LN733911">
    <property type="protein sequence ID" value="CEP18804.1"/>
    <property type="molecule type" value="Genomic_DNA"/>
</dbReference>
<evidence type="ECO:0000313" key="2">
    <source>
        <dbReference type="Proteomes" id="UP000054107"/>
    </source>
</evidence>
<keyword evidence="2" id="KW-1185">Reference proteome</keyword>
<name>A0A0B7NUY7_9FUNG</name>
<dbReference type="AlphaFoldDB" id="A0A0B7NUY7"/>
<dbReference type="Proteomes" id="UP000054107">
    <property type="component" value="Unassembled WGS sequence"/>
</dbReference>
<gene>
    <name evidence="1" type="primary">PARPA_13112.1 scaffold 45923</name>
</gene>
<reference evidence="1 2" key="1">
    <citation type="submission" date="2014-09" db="EMBL/GenBank/DDBJ databases">
        <authorList>
            <person name="Ellenberger Sabrina"/>
        </authorList>
    </citation>
    <scope>NUCLEOTIDE SEQUENCE [LARGE SCALE GENOMIC DNA]</scope>
    <source>
        <strain evidence="1 2">CBS 412.66</strain>
    </source>
</reference>
<sequence length="96" mass="10606">MMAHQETFNVSFINGSLNPTSLRFIGPKLLPSEIPISDVNSLTSRMSIDPDVNIDDADSIPQKRLEALLAKLFKAVQATSINVEHAKVNETENLTR</sequence>
<proteinExistence type="predicted"/>
<accession>A0A0B7NUY7</accession>
<organism evidence="1 2">
    <name type="scientific">Parasitella parasitica</name>
    <dbReference type="NCBI Taxonomy" id="35722"/>
    <lineage>
        <taxon>Eukaryota</taxon>
        <taxon>Fungi</taxon>
        <taxon>Fungi incertae sedis</taxon>
        <taxon>Mucoromycota</taxon>
        <taxon>Mucoromycotina</taxon>
        <taxon>Mucoromycetes</taxon>
        <taxon>Mucorales</taxon>
        <taxon>Mucorineae</taxon>
        <taxon>Mucoraceae</taxon>
        <taxon>Parasitella</taxon>
    </lineage>
</organism>
<evidence type="ECO:0000313" key="1">
    <source>
        <dbReference type="EMBL" id="CEP18804.1"/>
    </source>
</evidence>